<evidence type="ECO:0000313" key="2">
    <source>
        <dbReference type="EMBL" id="GGD62002.1"/>
    </source>
</evidence>
<keyword evidence="3" id="KW-1185">Reference proteome</keyword>
<dbReference type="Proteomes" id="UP000614272">
    <property type="component" value="Unassembled WGS sequence"/>
</dbReference>
<feature type="signal peptide" evidence="1">
    <location>
        <begin position="1"/>
        <end position="20"/>
    </location>
</feature>
<name>A0ABQ1RA98_9ALTE</name>
<protein>
    <recommendedName>
        <fullName evidence="4">Outer membrane protein beta-barrel domain-containing protein</fullName>
    </recommendedName>
</protein>
<proteinExistence type="predicted"/>
<dbReference type="EMBL" id="BMGJ01000005">
    <property type="protein sequence ID" value="GGD62002.1"/>
    <property type="molecule type" value="Genomic_DNA"/>
</dbReference>
<evidence type="ECO:0000256" key="1">
    <source>
        <dbReference type="SAM" id="SignalP"/>
    </source>
</evidence>
<feature type="chain" id="PRO_5046376951" description="Outer membrane protein beta-barrel domain-containing protein" evidence="1">
    <location>
        <begin position="21"/>
        <end position="151"/>
    </location>
</feature>
<evidence type="ECO:0000313" key="3">
    <source>
        <dbReference type="Proteomes" id="UP000614272"/>
    </source>
</evidence>
<reference evidence="3" key="1">
    <citation type="journal article" date="2019" name="Int. J. Syst. Evol. Microbiol.">
        <title>The Global Catalogue of Microorganisms (GCM) 10K type strain sequencing project: providing services to taxonomists for standard genome sequencing and annotation.</title>
        <authorList>
            <consortium name="The Broad Institute Genomics Platform"/>
            <consortium name="The Broad Institute Genome Sequencing Center for Infectious Disease"/>
            <person name="Wu L."/>
            <person name="Ma J."/>
        </authorList>
    </citation>
    <scope>NUCLEOTIDE SEQUENCE [LARGE SCALE GENOMIC DNA]</scope>
    <source>
        <strain evidence="3">CGMCC 1.12923</strain>
    </source>
</reference>
<gene>
    <name evidence="2" type="ORF">GCM10011357_16630</name>
</gene>
<keyword evidence="1" id="KW-0732">Signal</keyword>
<sequence>MKKIAFLILLSVVSSTNTFASDTIRFETGIGVDFGGIGAQFHMPIGTNKLDLYLSAGLFYTSNRSNEEMGFGAGGNYFMDKKQAITFYYGTLHTERYIDEFLDVRTDSDQGLSVGYKYYFSGSSASGWSLGANYNFYDGGSYPFLSVGYRY</sequence>
<evidence type="ECO:0008006" key="4">
    <source>
        <dbReference type="Google" id="ProtNLM"/>
    </source>
</evidence>
<dbReference type="RefSeq" id="WP_099033752.1">
    <property type="nucleotide sequence ID" value="NZ_BMGJ01000005.1"/>
</dbReference>
<comment type="caution">
    <text evidence="2">The sequence shown here is derived from an EMBL/GenBank/DDBJ whole genome shotgun (WGS) entry which is preliminary data.</text>
</comment>
<organism evidence="2 3">
    <name type="scientific">Lacimicrobium alkaliphilum</name>
    <dbReference type="NCBI Taxonomy" id="1526571"/>
    <lineage>
        <taxon>Bacteria</taxon>
        <taxon>Pseudomonadati</taxon>
        <taxon>Pseudomonadota</taxon>
        <taxon>Gammaproteobacteria</taxon>
        <taxon>Alteromonadales</taxon>
        <taxon>Alteromonadaceae</taxon>
        <taxon>Lacimicrobium</taxon>
    </lineage>
</organism>
<accession>A0ABQ1RA98</accession>